<dbReference type="HOGENOM" id="CLU_003291_4_4_10"/>
<dbReference type="PRINTS" id="PR00411">
    <property type="entry name" value="PNDRDTASEI"/>
</dbReference>
<dbReference type="SUPFAM" id="SSF51905">
    <property type="entry name" value="FAD/NAD(P)-binding domain"/>
    <property type="match status" value="1"/>
</dbReference>
<evidence type="ECO:0000259" key="5">
    <source>
        <dbReference type="Pfam" id="PF07992"/>
    </source>
</evidence>
<evidence type="ECO:0000313" key="6">
    <source>
        <dbReference type="EMBL" id="AEE50357.1"/>
    </source>
</evidence>
<keyword evidence="7" id="KW-1185">Reference proteome</keyword>
<dbReference type="GO" id="GO:0008860">
    <property type="term" value="F:ferredoxin-NAD+ reductase activity"/>
    <property type="evidence" value="ECO:0007669"/>
    <property type="project" value="UniProtKB-EC"/>
</dbReference>
<dbReference type="STRING" id="760192.Halhy_2484"/>
<evidence type="ECO:0000256" key="2">
    <source>
        <dbReference type="ARBA" id="ARBA00006442"/>
    </source>
</evidence>
<dbReference type="PRINTS" id="PR00368">
    <property type="entry name" value="FADPNR"/>
</dbReference>
<dbReference type="Pfam" id="PF07992">
    <property type="entry name" value="Pyr_redox_2"/>
    <property type="match status" value="1"/>
</dbReference>
<dbReference type="InterPro" id="IPR036188">
    <property type="entry name" value="FAD/NAD-bd_sf"/>
</dbReference>
<evidence type="ECO:0000256" key="4">
    <source>
        <dbReference type="ARBA" id="ARBA00022827"/>
    </source>
</evidence>
<dbReference type="eggNOG" id="COG0446">
    <property type="taxonomic scope" value="Bacteria"/>
</dbReference>
<reference evidence="6 7" key="1">
    <citation type="journal article" date="2011" name="Stand. Genomic Sci.">
        <title>Complete genome sequence of Haliscomenobacter hydrossis type strain (O).</title>
        <authorList>
            <consortium name="US DOE Joint Genome Institute (JGI-PGF)"/>
            <person name="Daligault H."/>
            <person name="Lapidus A."/>
            <person name="Zeytun A."/>
            <person name="Nolan M."/>
            <person name="Lucas S."/>
            <person name="Del Rio T.G."/>
            <person name="Tice H."/>
            <person name="Cheng J.F."/>
            <person name="Tapia R."/>
            <person name="Han C."/>
            <person name="Goodwin L."/>
            <person name="Pitluck S."/>
            <person name="Liolios K."/>
            <person name="Pagani I."/>
            <person name="Ivanova N."/>
            <person name="Huntemann M."/>
            <person name="Mavromatis K."/>
            <person name="Mikhailova N."/>
            <person name="Pati A."/>
            <person name="Chen A."/>
            <person name="Palaniappan K."/>
            <person name="Land M."/>
            <person name="Hauser L."/>
            <person name="Brambilla E.M."/>
            <person name="Rohde M."/>
            <person name="Verbarg S."/>
            <person name="Goker M."/>
            <person name="Bristow J."/>
            <person name="Eisen J.A."/>
            <person name="Markowitz V."/>
            <person name="Hugenholtz P."/>
            <person name="Kyrpides N.C."/>
            <person name="Klenk H.P."/>
            <person name="Woyke T."/>
        </authorList>
    </citation>
    <scope>NUCLEOTIDE SEQUENCE [LARGE SCALE GENOMIC DNA]</scope>
    <source>
        <strain evidence="7">ATCC 27775 / DSM 1100 / LMG 10767 / O</strain>
    </source>
</reference>
<evidence type="ECO:0000256" key="1">
    <source>
        <dbReference type="ARBA" id="ARBA00001974"/>
    </source>
</evidence>
<dbReference type="AlphaFoldDB" id="F4KXI6"/>
<dbReference type="InterPro" id="IPR050260">
    <property type="entry name" value="FAD-bd_OxRdtase"/>
</dbReference>
<dbReference type="EMBL" id="CP002691">
    <property type="protein sequence ID" value="AEE50357.1"/>
    <property type="molecule type" value="Genomic_DNA"/>
</dbReference>
<comment type="cofactor">
    <cofactor evidence="1">
        <name>FAD</name>
        <dbReference type="ChEBI" id="CHEBI:57692"/>
    </cofactor>
</comment>
<evidence type="ECO:0000256" key="3">
    <source>
        <dbReference type="ARBA" id="ARBA00022630"/>
    </source>
</evidence>
<keyword evidence="4" id="KW-0274">FAD</keyword>
<dbReference type="EC" id="1.18.1.3" evidence="6"/>
<accession>F4KXI6</accession>
<protein>
    <submittedName>
        <fullName evidence="6">Ferredoxin--NAD(+) reductase</fullName>
        <ecNumber evidence="6">1.18.1.3</ecNumber>
    </submittedName>
</protein>
<dbReference type="KEGG" id="hhy:Halhy_2484"/>
<evidence type="ECO:0000313" key="7">
    <source>
        <dbReference type="Proteomes" id="UP000008461"/>
    </source>
</evidence>
<dbReference type="RefSeq" id="WP_013764906.1">
    <property type="nucleotide sequence ID" value="NC_015510.1"/>
</dbReference>
<dbReference type="Proteomes" id="UP000008461">
    <property type="component" value="Chromosome"/>
</dbReference>
<gene>
    <name evidence="6" type="ordered locus">Halhy_2484</name>
</gene>
<sequence>MHIAIIGNGISGITAARVLRQLSDSCQITVISAESDYFFSRTALMYVYMGHLRFQDTQPYETWFWKKNRITLKKVQIQSIDTASKSLLCNSGEHITYDKLIIATGSKSNKFDWPGQNLQNVHGLYSLQDLESMERGSAGLQRAVIVGGGLIGIEMAEMFHSRHIPVTFLVRESSFWNVTLPPEESAMINRHIREYGIDLRLNTELKEIVDDGTGSVAAVLTNTGERIDCGYVGLTVGVSPNIDFLPGSGIATKRGVLVNDFLQTNLPDVYAIGDCAELQNPAPGRRAIEPVWYTGRMMGETVAHNISGKTTAYQPGIWFNSAKFFDIEYQVYGMVPPQIPGDQSSMYWEHPDGKKSIRIVYDNATSAVLGFNLMGIRYRQEVCERWISENTSLEAVLQNLSLANFDPEFYDQYEPALLEQYAQQTGKKLALRKKRGLSGVIQFLGAITKWQ</sequence>
<dbReference type="PANTHER" id="PTHR43429:SF3">
    <property type="entry name" value="NITRITE REDUCTASE [NAD(P)H]"/>
    <property type="match status" value="1"/>
</dbReference>
<organism evidence="6 7">
    <name type="scientific">Haliscomenobacter hydrossis (strain ATCC 27775 / DSM 1100 / LMG 10767 / O)</name>
    <dbReference type="NCBI Taxonomy" id="760192"/>
    <lineage>
        <taxon>Bacteria</taxon>
        <taxon>Pseudomonadati</taxon>
        <taxon>Bacteroidota</taxon>
        <taxon>Saprospiria</taxon>
        <taxon>Saprospirales</taxon>
        <taxon>Haliscomenobacteraceae</taxon>
        <taxon>Haliscomenobacter</taxon>
    </lineage>
</organism>
<keyword evidence="3" id="KW-0285">Flavoprotein</keyword>
<dbReference type="Gene3D" id="3.50.50.60">
    <property type="entry name" value="FAD/NAD(P)-binding domain"/>
    <property type="match status" value="2"/>
</dbReference>
<comment type="similarity">
    <text evidence="2">Belongs to the FAD-dependent oxidoreductase family.</text>
</comment>
<feature type="domain" description="FAD/NAD(P)-binding" evidence="5">
    <location>
        <begin position="1"/>
        <end position="282"/>
    </location>
</feature>
<keyword evidence="6" id="KW-0560">Oxidoreductase</keyword>
<dbReference type="PANTHER" id="PTHR43429">
    <property type="entry name" value="PYRIDINE NUCLEOTIDE-DISULFIDE OXIDOREDUCTASE DOMAIN-CONTAINING"/>
    <property type="match status" value="1"/>
</dbReference>
<proteinExistence type="inferred from homology"/>
<dbReference type="InterPro" id="IPR023753">
    <property type="entry name" value="FAD/NAD-binding_dom"/>
</dbReference>
<dbReference type="OrthoDB" id="9792592at2"/>
<name>F4KXI6_HALH1</name>
<reference key="2">
    <citation type="submission" date="2011-04" db="EMBL/GenBank/DDBJ databases">
        <title>Complete sequence of chromosome of Haliscomenobacter hydrossis DSM 1100.</title>
        <authorList>
            <consortium name="US DOE Joint Genome Institute (JGI-PGF)"/>
            <person name="Lucas S."/>
            <person name="Han J."/>
            <person name="Lapidus A."/>
            <person name="Bruce D."/>
            <person name="Goodwin L."/>
            <person name="Pitluck S."/>
            <person name="Peters L."/>
            <person name="Kyrpides N."/>
            <person name="Mavromatis K."/>
            <person name="Ivanova N."/>
            <person name="Ovchinnikova G."/>
            <person name="Pagani I."/>
            <person name="Daligault H."/>
            <person name="Detter J.C."/>
            <person name="Han C."/>
            <person name="Land M."/>
            <person name="Hauser L."/>
            <person name="Markowitz V."/>
            <person name="Cheng J.-F."/>
            <person name="Hugenholtz P."/>
            <person name="Woyke T."/>
            <person name="Wu D."/>
            <person name="Verbarg S."/>
            <person name="Frueling A."/>
            <person name="Brambilla E."/>
            <person name="Klenk H.-P."/>
            <person name="Eisen J.A."/>
        </authorList>
    </citation>
    <scope>NUCLEOTIDE SEQUENCE</scope>
    <source>
        <strain>DSM 1100</strain>
    </source>
</reference>